<feature type="repeat" description="PPR" evidence="2">
    <location>
        <begin position="541"/>
        <end position="575"/>
    </location>
</feature>
<evidence type="ECO:0000313" key="3">
    <source>
        <dbReference type="EMBL" id="CAK9174993.1"/>
    </source>
</evidence>
<feature type="repeat" description="PPR" evidence="2">
    <location>
        <begin position="643"/>
        <end position="677"/>
    </location>
</feature>
<dbReference type="SUPFAM" id="SSF48452">
    <property type="entry name" value="TPR-like"/>
    <property type="match status" value="1"/>
</dbReference>
<dbReference type="FunFam" id="1.25.40.10:FF:000381">
    <property type="entry name" value="Pentatricopeptide repeat-containing protein"/>
    <property type="match status" value="2"/>
</dbReference>
<evidence type="ECO:0008006" key="5">
    <source>
        <dbReference type="Google" id="ProtNLM"/>
    </source>
</evidence>
<accession>A0ABC8U4I0</accession>
<evidence type="ECO:0000313" key="4">
    <source>
        <dbReference type="Proteomes" id="UP001642360"/>
    </source>
</evidence>
<feature type="repeat" description="PPR" evidence="2">
    <location>
        <begin position="238"/>
        <end position="272"/>
    </location>
</feature>
<dbReference type="PROSITE" id="PS51375">
    <property type="entry name" value="PPR"/>
    <property type="match status" value="7"/>
</dbReference>
<gene>
    <name evidence="3" type="ORF">ILEXP_LOCUS44781</name>
</gene>
<dbReference type="Pfam" id="PF13041">
    <property type="entry name" value="PPR_2"/>
    <property type="match status" value="3"/>
</dbReference>
<feature type="repeat" description="PPR" evidence="2">
    <location>
        <begin position="779"/>
        <end position="813"/>
    </location>
</feature>
<dbReference type="AlphaFoldDB" id="A0ABC8U4I0"/>
<comment type="caution">
    <text evidence="3">The sequence shown here is derived from an EMBL/GenBank/DDBJ whole genome shotgun (WGS) entry which is preliminary data.</text>
</comment>
<evidence type="ECO:0000256" key="1">
    <source>
        <dbReference type="ARBA" id="ARBA00022737"/>
    </source>
</evidence>
<dbReference type="FunFam" id="1.25.40.10:FF:000288">
    <property type="entry name" value="Pentatricopeptide repeat-containing protein At4g02750"/>
    <property type="match status" value="1"/>
</dbReference>
<feature type="repeat" description="PPR" evidence="2">
    <location>
        <begin position="136"/>
        <end position="170"/>
    </location>
</feature>
<feature type="repeat" description="PPR" evidence="2">
    <location>
        <begin position="744"/>
        <end position="778"/>
    </location>
</feature>
<dbReference type="Gene3D" id="1.25.40.10">
    <property type="entry name" value="Tetratricopeptide repeat domain"/>
    <property type="match status" value="7"/>
</dbReference>
<keyword evidence="4" id="KW-1185">Reference proteome</keyword>
<dbReference type="EMBL" id="CAUOFW020006503">
    <property type="protein sequence ID" value="CAK9174993.1"/>
    <property type="molecule type" value="Genomic_DNA"/>
</dbReference>
<keyword evidence="1" id="KW-0677">Repeat</keyword>
<dbReference type="FunFam" id="1.25.40.10:FF:001352">
    <property type="entry name" value="Tetratricopeptide repeat (TPR)-like superfamily protein"/>
    <property type="match status" value="1"/>
</dbReference>
<reference evidence="3 4" key="1">
    <citation type="submission" date="2024-02" db="EMBL/GenBank/DDBJ databases">
        <authorList>
            <person name="Vignale AGUSTIN F."/>
            <person name="Sosa J E."/>
            <person name="Modenutti C."/>
        </authorList>
    </citation>
    <scope>NUCLEOTIDE SEQUENCE [LARGE SCALE GENOMIC DNA]</scope>
</reference>
<protein>
    <recommendedName>
        <fullName evidence="5">Pentatricopeptide repeat-containing protein</fullName>
    </recommendedName>
</protein>
<dbReference type="PANTHER" id="PTHR47926">
    <property type="entry name" value="PENTATRICOPEPTIDE REPEAT-CONTAINING PROTEIN"/>
    <property type="match status" value="1"/>
</dbReference>
<dbReference type="GO" id="GO:0009451">
    <property type="term" value="P:RNA modification"/>
    <property type="evidence" value="ECO:0007669"/>
    <property type="project" value="UniProtKB-ARBA"/>
</dbReference>
<dbReference type="Pfam" id="PF01535">
    <property type="entry name" value="PPR"/>
    <property type="match status" value="9"/>
</dbReference>
<name>A0ABC8U4I0_9AQUA</name>
<dbReference type="InterPro" id="IPR046848">
    <property type="entry name" value="E_motif"/>
</dbReference>
<dbReference type="InterPro" id="IPR011990">
    <property type="entry name" value="TPR-like_helical_dom_sf"/>
</dbReference>
<dbReference type="Proteomes" id="UP001642360">
    <property type="component" value="Unassembled WGS sequence"/>
</dbReference>
<organism evidence="3 4">
    <name type="scientific">Ilex paraguariensis</name>
    <name type="common">yerba mate</name>
    <dbReference type="NCBI Taxonomy" id="185542"/>
    <lineage>
        <taxon>Eukaryota</taxon>
        <taxon>Viridiplantae</taxon>
        <taxon>Streptophyta</taxon>
        <taxon>Embryophyta</taxon>
        <taxon>Tracheophyta</taxon>
        <taxon>Spermatophyta</taxon>
        <taxon>Magnoliopsida</taxon>
        <taxon>eudicotyledons</taxon>
        <taxon>Gunneridae</taxon>
        <taxon>Pentapetalae</taxon>
        <taxon>asterids</taxon>
        <taxon>campanulids</taxon>
        <taxon>Aquifoliales</taxon>
        <taxon>Aquifoliaceae</taxon>
        <taxon>Ilex</taxon>
    </lineage>
</organism>
<proteinExistence type="predicted"/>
<feature type="repeat" description="PPR" evidence="2">
    <location>
        <begin position="409"/>
        <end position="443"/>
    </location>
</feature>
<dbReference type="PANTHER" id="PTHR47926:SF506">
    <property type="entry name" value="TETRATRICOPEPTIDE REPEAT-LIKE SUPERFAMILY PROTEIN ISOFORM 1"/>
    <property type="match status" value="1"/>
</dbReference>
<evidence type="ECO:0000256" key="2">
    <source>
        <dbReference type="PROSITE-ProRule" id="PRU00708"/>
    </source>
</evidence>
<dbReference type="FunFam" id="1.25.40.10:FF:000073">
    <property type="entry name" value="Pentatricopeptide repeat-containing protein chloroplastic"/>
    <property type="match status" value="3"/>
</dbReference>
<dbReference type="InterPro" id="IPR046960">
    <property type="entry name" value="PPR_At4g14850-like_plant"/>
</dbReference>
<dbReference type="Pfam" id="PF20431">
    <property type="entry name" value="E_motif"/>
    <property type="match status" value="1"/>
</dbReference>
<dbReference type="NCBIfam" id="TIGR00756">
    <property type="entry name" value="PPR"/>
    <property type="match status" value="7"/>
</dbReference>
<dbReference type="InterPro" id="IPR002885">
    <property type="entry name" value="PPR_rpt"/>
</dbReference>
<sequence>MKLLKSILKETDTICYFLKIWSGSIRKLNVLCDLDDVHLFHSVERPQPFTVPSGVQPTSYGIQRLLNHPNPEISSFLQKGFSEITNEAIGRAVHAVCIKGSTQLGTFHTNTLINMYSKFGNIEGAQYLFDEMPERNGSSWNTMVSMSVRAGLYSNAIGLFLKMRDLGIEPNGFVIASLLTACNRSMDMVYEGLQIHGLVLQNGLLYDVFVGTALLHFYGVYGCASSAQTLFGEMPQRNVVTWTSLMVSYSNNGDPMEVIDIYLQMRCEGVSSNQNTFSTVIAACGSIEDEFLGHQVLGHVIKSGLEANISVANSIVSMFGSFSSVEEACYVFDHMNEHDTISWNSMIAALTHNMLCEESLRCFYLMRCVHYEIDSTTFSTLLSVCGSVDNLKWGSGIHGLVVKVGLDSNVCVCNTLLTMYSEAGRSKDAEEFFQEMPEKDLISWNSMMAGYAEEGKCLDALKLLAELLQMGKIINYVTFASALAACSHPDYIVEGKIVHALVFVAGQHGNLVVGNAIVTMYGKCGMTWDAYQAFQKMPEQDLVTWNALIGGYAESEKLDEAMKYFKLMRERGKSGNYITLVNVLGACSAPHDLLTHGMPLHAHIVLTGMESDEYVKNSLITMYAKCGDLKSCDYIFSGLVHKNSVTWNAMIAANAHHGHGEEAFKLLLEMQVVGVDWDQFTFSAALAASGNLAILEEGQQLHGLAIKLGFHSYLYVTNAIMDMYGKCGEMNDVLKILPEPNIRPHLSWNILISAFARHGSFEKARETFHDMLKHGSKPDHVTYISLLSACSHGGLVDEGLQYFSSMTLEFGVPAGIEHCVCIVDLLGRSGRLSEAEAFIKEMPVSPNDFVWRSLLAACSIHGNLELGKKAVEHLLQSNPYDDSAYVLYSNVCATTGRWEDVRNVRVEMESNSIKKKPAYSWVKWKNEVNSFRVSEQLTS</sequence>